<dbReference type="EMBL" id="JAOQAZ010000001">
    <property type="protein sequence ID" value="KAJ4271574.1"/>
    <property type="molecule type" value="Genomic_DNA"/>
</dbReference>
<evidence type="ECO:0000313" key="1">
    <source>
        <dbReference type="EMBL" id="KAJ4271574.1"/>
    </source>
</evidence>
<gene>
    <name evidence="1" type="ORF">NW762_000278</name>
</gene>
<reference evidence="1" key="1">
    <citation type="submission" date="2022-09" db="EMBL/GenBank/DDBJ databases">
        <title>Fusarium specimens isolated from Avocado Roots.</title>
        <authorList>
            <person name="Stajich J."/>
            <person name="Roper C."/>
            <person name="Heimlech-Rivalta G."/>
        </authorList>
    </citation>
    <scope>NUCLEOTIDE SEQUENCE</scope>
    <source>
        <strain evidence="1">CF00136</strain>
    </source>
</reference>
<accession>A0A9W8SG23</accession>
<proteinExistence type="predicted"/>
<evidence type="ECO:0000313" key="2">
    <source>
        <dbReference type="Proteomes" id="UP001152049"/>
    </source>
</evidence>
<keyword evidence="2" id="KW-1185">Reference proteome</keyword>
<comment type="caution">
    <text evidence="1">The sequence shown here is derived from an EMBL/GenBank/DDBJ whole genome shotgun (WGS) entry which is preliminary data.</text>
</comment>
<organism evidence="1 2">
    <name type="scientific">Fusarium torreyae</name>
    <dbReference type="NCBI Taxonomy" id="1237075"/>
    <lineage>
        <taxon>Eukaryota</taxon>
        <taxon>Fungi</taxon>
        <taxon>Dikarya</taxon>
        <taxon>Ascomycota</taxon>
        <taxon>Pezizomycotina</taxon>
        <taxon>Sordariomycetes</taxon>
        <taxon>Hypocreomycetidae</taxon>
        <taxon>Hypocreales</taxon>
        <taxon>Nectriaceae</taxon>
        <taxon>Fusarium</taxon>
    </lineage>
</organism>
<sequence length="102" mass="11221">MTEAETVDARVKEIIELSAAVSKLCRNDSTTVGSAMVDIARLKSGVDNFNATFQTIYTLLDGQEVKKFRELLGSLDGCITVLHQTKNNLDASVYNSERHALE</sequence>
<dbReference type="Proteomes" id="UP001152049">
    <property type="component" value="Unassembled WGS sequence"/>
</dbReference>
<dbReference type="AlphaFoldDB" id="A0A9W8SG23"/>
<name>A0A9W8SG23_9HYPO</name>
<protein>
    <submittedName>
        <fullName evidence="1">Uncharacterized protein</fullName>
    </submittedName>
</protein>